<comment type="similarity">
    <text evidence="1">Belongs to the carbohydrate kinase PfkB family.</text>
</comment>
<dbReference type="PANTHER" id="PTHR43085">
    <property type="entry name" value="HEXOKINASE FAMILY MEMBER"/>
    <property type="match status" value="1"/>
</dbReference>
<keyword evidence="2" id="KW-0808">Transferase</keyword>
<keyword evidence="6" id="KW-1185">Reference proteome</keyword>
<accession>A0A1M7F0X5</accession>
<gene>
    <name evidence="5" type="ORF">SAMN05444389_102459</name>
</gene>
<dbReference type="InterPro" id="IPR029056">
    <property type="entry name" value="Ribokinase-like"/>
</dbReference>
<dbReference type="GO" id="GO:0005829">
    <property type="term" value="C:cytosol"/>
    <property type="evidence" value="ECO:0007669"/>
    <property type="project" value="TreeGrafter"/>
</dbReference>
<dbReference type="SUPFAM" id="SSF53613">
    <property type="entry name" value="Ribokinase-like"/>
    <property type="match status" value="1"/>
</dbReference>
<dbReference type="EMBL" id="FRCK01000002">
    <property type="protein sequence ID" value="SHL97651.1"/>
    <property type="molecule type" value="Genomic_DNA"/>
</dbReference>
<dbReference type="AlphaFoldDB" id="A0A1M7F0X5"/>
<dbReference type="Gene3D" id="3.40.1190.20">
    <property type="match status" value="1"/>
</dbReference>
<protein>
    <submittedName>
        <fullName evidence="5">2-keto-3-deoxygluconate kinase</fullName>
    </submittedName>
</protein>
<dbReference type="OrthoDB" id="9776822at2"/>
<dbReference type="Pfam" id="PF00294">
    <property type="entry name" value="PfkB"/>
    <property type="match status" value="1"/>
</dbReference>
<dbReference type="Proteomes" id="UP000184444">
    <property type="component" value="Unassembled WGS sequence"/>
</dbReference>
<name>A0A1M7F0X5_9RHOB</name>
<organism evidence="5 6">
    <name type="scientific">Paracoccus solventivorans</name>
    <dbReference type="NCBI Taxonomy" id="53463"/>
    <lineage>
        <taxon>Bacteria</taxon>
        <taxon>Pseudomonadati</taxon>
        <taxon>Pseudomonadota</taxon>
        <taxon>Alphaproteobacteria</taxon>
        <taxon>Rhodobacterales</taxon>
        <taxon>Paracoccaceae</taxon>
        <taxon>Paracoccus</taxon>
    </lineage>
</organism>
<feature type="domain" description="Carbohydrate kinase PfkB" evidence="4">
    <location>
        <begin position="20"/>
        <end position="299"/>
    </location>
</feature>
<evidence type="ECO:0000259" key="4">
    <source>
        <dbReference type="Pfam" id="PF00294"/>
    </source>
</evidence>
<evidence type="ECO:0000256" key="3">
    <source>
        <dbReference type="ARBA" id="ARBA00022777"/>
    </source>
</evidence>
<dbReference type="RefSeq" id="WP_073063385.1">
    <property type="nucleotide sequence ID" value="NZ_FRCK01000002.1"/>
</dbReference>
<dbReference type="GO" id="GO:0006974">
    <property type="term" value="P:DNA damage response"/>
    <property type="evidence" value="ECO:0007669"/>
    <property type="project" value="TreeGrafter"/>
</dbReference>
<evidence type="ECO:0000256" key="2">
    <source>
        <dbReference type="ARBA" id="ARBA00022679"/>
    </source>
</evidence>
<dbReference type="InterPro" id="IPR050306">
    <property type="entry name" value="PfkB_Carbo_kinase"/>
</dbReference>
<reference evidence="6" key="1">
    <citation type="submission" date="2016-11" db="EMBL/GenBank/DDBJ databases">
        <authorList>
            <person name="Varghese N."/>
            <person name="Submissions S."/>
        </authorList>
    </citation>
    <scope>NUCLEOTIDE SEQUENCE [LARGE SCALE GENOMIC DNA]</scope>
    <source>
        <strain evidence="6">DSM 6637</strain>
    </source>
</reference>
<dbReference type="PROSITE" id="PS00584">
    <property type="entry name" value="PFKB_KINASES_2"/>
    <property type="match status" value="1"/>
</dbReference>
<dbReference type="GO" id="GO:0042840">
    <property type="term" value="P:D-glucuronate catabolic process"/>
    <property type="evidence" value="ECO:0007669"/>
    <property type="project" value="TreeGrafter"/>
</dbReference>
<evidence type="ECO:0000313" key="6">
    <source>
        <dbReference type="Proteomes" id="UP000184444"/>
    </source>
</evidence>
<dbReference type="CDD" id="cd01166">
    <property type="entry name" value="KdgK"/>
    <property type="match status" value="1"/>
</dbReference>
<dbReference type="STRING" id="53463.SAMN05444389_102459"/>
<dbReference type="GO" id="GO:0019698">
    <property type="term" value="P:D-galacturonate catabolic process"/>
    <property type="evidence" value="ECO:0007669"/>
    <property type="project" value="TreeGrafter"/>
</dbReference>
<keyword evidence="3 5" id="KW-0418">Kinase</keyword>
<dbReference type="PANTHER" id="PTHR43085:SF15">
    <property type="entry name" value="2-DEHYDRO-3-DEOXYGLUCONOKINASE"/>
    <property type="match status" value="1"/>
</dbReference>
<dbReference type="InterPro" id="IPR002173">
    <property type="entry name" value="Carboh/pur_kinase_PfkB_CS"/>
</dbReference>
<sequence>MRFLAVGECMVEMSHAGEGLWRQGFAGDTLNTAWYMRAGLPADWAVEYFTVVGTDPLSEAMLGFMQGAGIGTGRIARHPERAPGLYMISLENGERSFTYWRDNSAARTLAADPARLGQALAGAAMIYVSGITMAVLEGEGRAVMLDQLGRARAAGSRVVFDPNLRPRLWRDAASMCAAIEATATLADIVLPSHDDEARHFGDASPEATARRYAALGAGEVLVKNGGGPMALALERQAPETLPPLPSVTPLDTTGAGDSFNAGYLAARLAGLDPQAAARRGHDLASRVVQHYGALMPMEKARG</sequence>
<dbReference type="GO" id="GO:0008673">
    <property type="term" value="F:2-dehydro-3-deoxygluconokinase activity"/>
    <property type="evidence" value="ECO:0007669"/>
    <property type="project" value="TreeGrafter"/>
</dbReference>
<proteinExistence type="inferred from homology"/>
<evidence type="ECO:0000313" key="5">
    <source>
        <dbReference type="EMBL" id="SHL97651.1"/>
    </source>
</evidence>
<evidence type="ECO:0000256" key="1">
    <source>
        <dbReference type="ARBA" id="ARBA00010688"/>
    </source>
</evidence>
<dbReference type="InterPro" id="IPR011611">
    <property type="entry name" value="PfkB_dom"/>
</dbReference>